<sequence>MKKTGSSVVLPQIILDEVRGLYKKALTDRILTLEKNVNNVNLLLIDSSEYIKTKAINIDQETNTYLEFVKKKLKIRNILPYNNSFLPIISQRAIDRKKTAGIDGQGFRDTLIWLTIKDYALNCQEKQITFISVNTDDFASSDKTQLHESLQTECDEIGIRINYFKTLKEFIENHSVKIDFITYDWIEKNLNYDAVSEAIMDFLNGSEKRSIITWIEYEINEECVGYKAINFESTADTNLSVYEMSDDRLIINLTMEGYSQFEFTIRSDGYWNDDYDYTDRTIEMSTDVIAEITITLIDKKIVDFEVHDFSI</sequence>
<evidence type="ECO:0000313" key="2">
    <source>
        <dbReference type="EMBL" id="GAA4138025.1"/>
    </source>
</evidence>
<dbReference type="Proteomes" id="UP001501333">
    <property type="component" value="Unassembled WGS sequence"/>
</dbReference>
<proteinExistence type="predicted"/>
<accession>A0ABP7YLD9</accession>
<keyword evidence="3" id="KW-1185">Reference proteome</keyword>
<protein>
    <recommendedName>
        <fullName evidence="1">DUF4935 domain-containing protein</fullName>
    </recommendedName>
</protein>
<dbReference type="Pfam" id="PF16289">
    <property type="entry name" value="PIN_12"/>
    <property type="match status" value="1"/>
</dbReference>
<gene>
    <name evidence="2" type="ORF">GCM10022250_36310</name>
</gene>
<dbReference type="InterPro" id="IPR032557">
    <property type="entry name" value="DUF4935"/>
</dbReference>
<evidence type="ECO:0000259" key="1">
    <source>
        <dbReference type="Pfam" id="PF16289"/>
    </source>
</evidence>
<name>A0ABP7YLD9_9FLAO</name>
<evidence type="ECO:0000313" key="3">
    <source>
        <dbReference type="Proteomes" id="UP001501333"/>
    </source>
</evidence>
<feature type="domain" description="DUF4935" evidence="1">
    <location>
        <begin position="2"/>
        <end position="138"/>
    </location>
</feature>
<organism evidence="2 3">
    <name type="scientific">Flavobacterium chungbukense</name>
    <dbReference type="NCBI Taxonomy" id="877464"/>
    <lineage>
        <taxon>Bacteria</taxon>
        <taxon>Pseudomonadati</taxon>
        <taxon>Bacteroidota</taxon>
        <taxon>Flavobacteriia</taxon>
        <taxon>Flavobacteriales</taxon>
        <taxon>Flavobacteriaceae</taxon>
        <taxon>Flavobacterium</taxon>
    </lineage>
</organism>
<comment type="caution">
    <text evidence="2">The sequence shown here is derived from an EMBL/GenBank/DDBJ whole genome shotgun (WGS) entry which is preliminary data.</text>
</comment>
<dbReference type="EMBL" id="BAABAO010000013">
    <property type="protein sequence ID" value="GAA4138025.1"/>
    <property type="molecule type" value="Genomic_DNA"/>
</dbReference>
<reference evidence="3" key="1">
    <citation type="journal article" date="2019" name="Int. J. Syst. Evol. Microbiol.">
        <title>The Global Catalogue of Microorganisms (GCM) 10K type strain sequencing project: providing services to taxonomists for standard genome sequencing and annotation.</title>
        <authorList>
            <consortium name="The Broad Institute Genomics Platform"/>
            <consortium name="The Broad Institute Genome Sequencing Center for Infectious Disease"/>
            <person name="Wu L."/>
            <person name="Ma J."/>
        </authorList>
    </citation>
    <scope>NUCLEOTIDE SEQUENCE [LARGE SCALE GENOMIC DNA]</scope>
    <source>
        <strain evidence="3">JCM 17386</strain>
    </source>
</reference>